<dbReference type="SUPFAM" id="SSF51011">
    <property type="entry name" value="Glycosyl hydrolase domain"/>
    <property type="match status" value="1"/>
</dbReference>
<reference evidence="11 12" key="1">
    <citation type="journal article" date="2012" name="Science">
        <title>The Paleozoic origin of enzymatic lignin decomposition reconstructed from 31 fungal genomes.</title>
        <authorList>
            <person name="Floudas D."/>
            <person name="Binder M."/>
            <person name="Riley R."/>
            <person name="Barry K."/>
            <person name="Blanchette R.A."/>
            <person name="Henrissat B."/>
            <person name="Martinez A.T."/>
            <person name="Otillar R."/>
            <person name="Spatafora J.W."/>
            <person name="Yadav J.S."/>
            <person name="Aerts A."/>
            <person name="Benoit I."/>
            <person name="Boyd A."/>
            <person name="Carlson A."/>
            <person name="Copeland A."/>
            <person name="Coutinho P.M."/>
            <person name="de Vries R.P."/>
            <person name="Ferreira P."/>
            <person name="Findley K."/>
            <person name="Foster B."/>
            <person name="Gaskell J."/>
            <person name="Glotzer D."/>
            <person name="Gorecki P."/>
            <person name="Heitman J."/>
            <person name="Hesse C."/>
            <person name="Hori C."/>
            <person name="Igarashi K."/>
            <person name="Jurgens J.A."/>
            <person name="Kallen N."/>
            <person name="Kersten P."/>
            <person name="Kohler A."/>
            <person name="Kuees U."/>
            <person name="Kumar T.K.A."/>
            <person name="Kuo A."/>
            <person name="LaButti K."/>
            <person name="Larrondo L.F."/>
            <person name="Lindquist E."/>
            <person name="Ling A."/>
            <person name="Lombard V."/>
            <person name="Lucas S."/>
            <person name="Lundell T."/>
            <person name="Martin R."/>
            <person name="McLaughlin D.J."/>
            <person name="Morgenstern I."/>
            <person name="Morin E."/>
            <person name="Murat C."/>
            <person name="Nagy L.G."/>
            <person name="Nolan M."/>
            <person name="Ohm R.A."/>
            <person name="Patyshakuliyeva A."/>
            <person name="Rokas A."/>
            <person name="Ruiz-Duenas F.J."/>
            <person name="Sabat G."/>
            <person name="Salamov A."/>
            <person name="Samejima M."/>
            <person name="Schmutz J."/>
            <person name="Slot J.C."/>
            <person name="St John F."/>
            <person name="Stenlid J."/>
            <person name="Sun H."/>
            <person name="Sun S."/>
            <person name="Syed K."/>
            <person name="Tsang A."/>
            <person name="Wiebenga A."/>
            <person name="Young D."/>
            <person name="Pisabarro A."/>
            <person name="Eastwood D.C."/>
            <person name="Martin F."/>
            <person name="Cullen D."/>
            <person name="Grigoriev I.V."/>
            <person name="Hibbett D.S."/>
        </authorList>
    </citation>
    <scope>NUCLEOTIDE SEQUENCE [LARGE SCALE GENOMIC DNA]</scope>
    <source>
        <strain evidence="11 12">MD-104</strain>
    </source>
</reference>
<dbReference type="InterPro" id="IPR013780">
    <property type="entry name" value="Glyco_hydro_b"/>
</dbReference>
<accession>A0A2H3J6Q8</accession>
<comment type="catalytic activity">
    <reaction evidence="1 7">
        <text>Hydrolysis of terminal, non-reducing alpha-D-galactose residues in alpha-D-galactosides, including galactose oligosaccharides, galactomannans and galactolipids.</text>
        <dbReference type="EC" id="3.2.1.22"/>
    </reaction>
</comment>
<keyword evidence="9" id="KW-1133">Transmembrane helix</keyword>
<dbReference type="GO" id="GO:0005975">
    <property type="term" value="P:carbohydrate metabolic process"/>
    <property type="evidence" value="ECO:0007669"/>
    <property type="project" value="InterPro"/>
</dbReference>
<keyword evidence="6 7" id="KW-0326">Glycosidase</keyword>
<comment type="similarity">
    <text evidence="2 7">Belongs to the glycosyl hydrolase 27 family.</text>
</comment>
<dbReference type="AlphaFoldDB" id="A0A2H3J6Q8"/>
<dbReference type="InterPro" id="IPR017853">
    <property type="entry name" value="GH"/>
</dbReference>
<sequence length="516" mass="58049">MVLRRFLMYTAPPIPESPPLGHGLPVNDPQTKDQAADKGHVLHQNHIRRSDIRGAVMRAICASAVALVLAATMIHLNESRTSGDVPRQLVPLSNNAERVGRLPVMGYNTWNAYHCDIDEDKILQTAKLMKSLGLTDIGYNYVNLDDCYSEKNRSATGDIVADQTRFPSGMRSLTDQIRAMGMKTGIYSDSGWFTCALYPGSFQNEARDARLFQEEWGFDLLKYDNCAVPFDEILREGIVGKFKRMADALADLAASTGKPPMLFSLCEWGEEQPWLWAKRFGQSWRTTGDIEPNWRSVMDILNQNSFITWASDFYGHNDLDILEVGNGELSYEEAKSHFTAWALMKSPLLISTDLPVVTEESLEILMNQEIIAINQDPVIGTSISPFRWGINPDWTSNSTHPAQYWSGESENGTIFMLLNTLDEPVDMFFNLTESPWIRAGRQYSVRDLWTHTDNGTAVRNFTAHAVPPHGVVALLLTDAGDEPAGIYPPCARTWWCMSKNGTKYYDENWDEDRSGV</sequence>
<dbReference type="Proteomes" id="UP000218811">
    <property type="component" value="Unassembled WGS sequence"/>
</dbReference>
<dbReference type="EC" id="3.2.1.22" evidence="3 7"/>
<evidence type="ECO:0000259" key="10">
    <source>
        <dbReference type="Pfam" id="PF17801"/>
    </source>
</evidence>
<evidence type="ECO:0000256" key="5">
    <source>
        <dbReference type="ARBA" id="ARBA00022801"/>
    </source>
</evidence>
<evidence type="ECO:0000256" key="6">
    <source>
        <dbReference type="ARBA" id="ARBA00023295"/>
    </source>
</evidence>
<dbReference type="STRING" id="742152.A0A2H3J6Q8"/>
<dbReference type="InterPro" id="IPR041233">
    <property type="entry name" value="Melibiase_C"/>
</dbReference>
<evidence type="ECO:0000256" key="2">
    <source>
        <dbReference type="ARBA" id="ARBA00009743"/>
    </source>
</evidence>
<dbReference type="Pfam" id="PF16499">
    <property type="entry name" value="Melibiase_2"/>
    <property type="match status" value="1"/>
</dbReference>
<keyword evidence="4" id="KW-0732">Signal</keyword>
<feature type="region of interest" description="Disordered" evidence="8">
    <location>
        <begin position="17"/>
        <end position="40"/>
    </location>
</feature>
<name>A0A2H3J6Q8_WOLCO</name>
<dbReference type="SUPFAM" id="SSF51445">
    <property type="entry name" value="(Trans)glycosidases"/>
    <property type="match status" value="1"/>
</dbReference>
<keyword evidence="9" id="KW-0472">Membrane</keyword>
<evidence type="ECO:0000256" key="1">
    <source>
        <dbReference type="ARBA" id="ARBA00001255"/>
    </source>
</evidence>
<gene>
    <name evidence="11" type="ORF">WOLCODRAFT_135945</name>
</gene>
<dbReference type="Gene3D" id="3.20.20.70">
    <property type="entry name" value="Aldolase class I"/>
    <property type="match status" value="1"/>
</dbReference>
<dbReference type="CDD" id="cd14792">
    <property type="entry name" value="GH27"/>
    <property type="match status" value="1"/>
</dbReference>
<dbReference type="PANTHER" id="PTHR11452">
    <property type="entry name" value="ALPHA-GALACTOSIDASE/ALPHA-N-ACETYLGALACTOSAMINIDASE"/>
    <property type="match status" value="1"/>
</dbReference>
<evidence type="ECO:0000256" key="3">
    <source>
        <dbReference type="ARBA" id="ARBA00012755"/>
    </source>
</evidence>
<dbReference type="Pfam" id="PF17801">
    <property type="entry name" value="Melibiase_C"/>
    <property type="match status" value="1"/>
</dbReference>
<evidence type="ECO:0000256" key="7">
    <source>
        <dbReference type="RuleBase" id="RU361168"/>
    </source>
</evidence>
<keyword evidence="9" id="KW-0812">Transmembrane</keyword>
<evidence type="ECO:0000313" key="11">
    <source>
        <dbReference type="EMBL" id="PCH37940.1"/>
    </source>
</evidence>
<dbReference type="PRINTS" id="PR00740">
    <property type="entry name" value="GLHYDRLASE27"/>
</dbReference>
<feature type="transmembrane region" description="Helical" evidence="9">
    <location>
        <begin position="55"/>
        <end position="76"/>
    </location>
</feature>
<dbReference type="OrthoDB" id="5795902at2759"/>
<evidence type="ECO:0000256" key="9">
    <source>
        <dbReference type="SAM" id="Phobius"/>
    </source>
</evidence>
<dbReference type="PANTHER" id="PTHR11452:SF61">
    <property type="entry name" value="ALPHA-GALACTOSIDASE B-RELATED"/>
    <property type="match status" value="1"/>
</dbReference>
<evidence type="ECO:0000313" key="12">
    <source>
        <dbReference type="Proteomes" id="UP000218811"/>
    </source>
</evidence>
<dbReference type="EMBL" id="KB467942">
    <property type="protein sequence ID" value="PCH37940.1"/>
    <property type="molecule type" value="Genomic_DNA"/>
</dbReference>
<dbReference type="InterPro" id="IPR013785">
    <property type="entry name" value="Aldolase_TIM"/>
</dbReference>
<dbReference type="InterPro" id="IPR002241">
    <property type="entry name" value="Glyco_hydro_27"/>
</dbReference>
<dbReference type="GO" id="GO:0004557">
    <property type="term" value="F:alpha-galactosidase activity"/>
    <property type="evidence" value="ECO:0007669"/>
    <property type="project" value="UniProtKB-EC"/>
</dbReference>
<evidence type="ECO:0000256" key="8">
    <source>
        <dbReference type="SAM" id="MobiDB-lite"/>
    </source>
</evidence>
<dbReference type="Gene3D" id="2.60.40.1180">
    <property type="entry name" value="Golgi alpha-mannosidase II"/>
    <property type="match status" value="1"/>
</dbReference>
<keyword evidence="5 7" id="KW-0378">Hydrolase</keyword>
<feature type="domain" description="Alpha galactosidase C-terminal" evidence="10">
    <location>
        <begin position="400"/>
        <end position="476"/>
    </location>
</feature>
<keyword evidence="12" id="KW-1185">Reference proteome</keyword>
<keyword evidence="7" id="KW-1015">Disulfide bond</keyword>
<organism evidence="11 12">
    <name type="scientific">Wolfiporia cocos (strain MD-104)</name>
    <name type="common">Brown rot fungus</name>
    <dbReference type="NCBI Taxonomy" id="742152"/>
    <lineage>
        <taxon>Eukaryota</taxon>
        <taxon>Fungi</taxon>
        <taxon>Dikarya</taxon>
        <taxon>Basidiomycota</taxon>
        <taxon>Agaricomycotina</taxon>
        <taxon>Agaricomycetes</taxon>
        <taxon>Polyporales</taxon>
        <taxon>Phaeolaceae</taxon>
        <taxon>Wolfiporia</taxon>
    </lineage>
</organism>
<evidence type="ECO:0000256" key="4">
    <source>
        <dbReference type="ARBA" id="ARBA00022729"/>
    </source>
</evidence>
<dbReference type="OMA" id="NAYYCDI"/>
<feature type="compositionally biased region" description="Basic and acidic residues" evidence="8">
    <location>
        <begin position="30"/>
        <end position="40"/>
    </location>
</feature>
<protein>
    <recommendedName>
        <fullName evidence="3 7">Alpha-galactosidase</fullName>
        <ecNumber evidence="3 7">3.2.1.22</ecNumber>
    </recommendedName>
    <alternativeName>
        <fullName evidence="7">Melibiase</fullName>
    </alternativeName>
</protein>
<proteinExistence type="inferred from homology"/>